<dbReference type="Pfam" id="PF00407">
    <property type="entry name" value="Bet_v_1"/>
    <property type="match status" value="1"/>
</dbReference>
<accession>A0AAN8ZDY3</accession>
<sequence>MSAVTYSDEITSPVAASRVFKALILDADNLLPKLLPQAIASIETVEGDGGVGSVKQINFAEGKRSIHILVHKINALDQENLSYSYSFVGADAFMDKIESISYEVKFEAAADGASLCKSVTKYYPKAGVEITEEAIKPGKEKTMGMFKVVEAYLLANPEAYA</sequence>
<dbReference type="CDD" id="cd07816">
    <property type="entry name" value="Bet_v1-like"/>
    <property type="match status" value="1"/>
</dbReference>
<dbReference type="GO" id="GO:0006952">
    <property type="term" value="P:defense response"/>
    <property type="evidence" value="ECO:0007669"/>
    <property type="project" value="InterPro"/>
</dbReference>
<comment type="similarity">
    <text evidence="1">Belongs to the BetVI family.</text>
</comment>
<evidence type="ECO:0000313" key="3">
    <source>
        <dbReference type="EMBL" id="KAK6930228.1"/>
    </source>
</evidence>
<proteinExistence type="inferred from homology"/>
<name>A0AAN8ZDY3_9MAGN</name>
<protein>
    <submittedName>
        <fullName evidence="3">Bet v I/Major latex protein</fullName>
    </submittedName>
</protein>
<evidence type="ECO:0000313" key="4">
    <source>
        <dbReference type="Proteomes" id="UP001370490"/>
    </source>
</evidence>
<dbReference type="SUPFAM" id="SSF55961">
    <property type="entry name" value="Bet v1-like"/>
    <property type="match status" value="1"/>
</dbReference>
<dbReference type="AlphaFoldDB" id="A0AAN8ZDY3"/>
<evidence type="ECO:0000259" key="2">
    <source>
        <dbReference type="Pfam" id="PF00407"/>
    </source>
</evidence>
<dbReference type="PANTHER" id="PTHR31213">
    <property type="entry name" value="OS08G0374000 PROTEIN-RELATED"/>
    <property type="match status" value="1"/>
</dbReference>
<reference evidence="3 4" key="1">
    <citation type="submission" date="2023-12" db="EMBL/GenBank/DDBJ databases">
        <title>A high-quality genome assembly for Dillenia turbinata (Dilleniales).</title>
        <authorList>
            <person name="Chanderbali A."/>
        </authorList>
    </citation>
    <scope>NUCLEOTIDE SEQUENCE [LARGE SCALE GENOMIC DNA]</scope>
    <source>
        <strain evidence="3">LSX21</strain>
        <tissue evidence="3">Leaf</tissue>
    </source>
</reference>
<dbReference type="InterPro" id="IPR000916">
    <property type="entry name" value="Bet_v_I/MLP"/>
</dbReference>
<dbReference type="Proteomes" id="UP001370490">
    <property type="component" value="Unassembled WGS sequence"/>
</dbReference>
<dbReference type="GO" id="GO:0005737">
    <property type="term" value="C:cytoplasm"/>
    <property type="evidence" value="ECO:0007669"/>
    <property type="project" value="TreeGrafter"/>
</dbReference>
<dbReference type="PRINTS" id="PR00634">
    <property type="entry name" value="BETALLERGEN"/>
</dbReference>
<feature type="domain" description="Bet v I/Major latex protein" evidence="2">
    <location>
        <begin position="3"/>
        <end position="156"/>
    </location>
</feature>
<gene>
    <name evidence="3" type="ORF">RJ641_004322</name>
</gene>
<comment type="caution">
    <text evidence="3">The sequence shown here is derived from an EMBL/GenBank/DDBJ whole genome shotgun (WGS) entry which is preliminary data.</text>
</comment>
<dbReference type="Gene3D" id="3.30.530.20">
    <property type="match status" value="1"/>
</dbReference>
<dbReference type="EMBL" id="JBAMMX010000012">
    <property type="protein sequence ID" value="KAK6930228.1"/>
    <property type="molecule type" value="Genomic_DNA"/>
</dbReference>
<dbReference type="GO" id="GO:0010427">
    <property type="term" value="F:abscisic acid binding"/>
    <property type="evidence" value="ECO:0007669"/>
    <property type="project" value="InterPro"/>
</dbReference>
<evidence type="ECO:0000256" key="1">
    <source>
        <dbReference type="ARBA" id="ARBA00009744"/>
    </source>
</evidence>
<dbReference type="InterPro" id="IPR024949">
    <property type="entry name" value="Bet_v_I_allergen"/>
</dbReference>
<dbReference type="FunFam" id="3.30.530.20:FF:000007">
    <property type="entry name" value="Major pollen allergen Bet v 1-A"/>
    <property type="match status" value="1"/>
</dbReference>
<dbReference type="PANTHER" id="PTHR31213:SF70">
    <property type="entry name" value="MAJOR ALLERGEN PRU AR 1-LIKE"/>
    <property type="match status" value="1"/>
</dbReference>
<dbReference type="InterPro" id="IPR050279">
    <property type="entry name" value="Plant_def-hormone_signal"/>
</dbReference>
<dbReference type="GO" id="GO:0038023">
    <property type="term" value="F:signaling receptor activity"/>
    <property type="evidence" value="ECO:0007669"/>
    <property type="project" value="InterPro"/>
</dbReference>
<dbReference type="GO" id="GO:0005634">
    <property type="term" value="C:nucleus"/>
    <property type="evidence" value="ECO:0007669"/>
    <property type="project" value="TreeGrafter"/>
</dbReference>
<keyword evidence="4" id="KW-1185">Reference proteome</keyword>
<dbReference type="GO" id="GO:0004864">
    <property type="term" value="F:protein phosphatase inhibitor activity"/>
    <property type="evidence" value="ECO:0007669"/>
    <property type="project" value="InterPro"/>
</dbReference>
<dbReference type="InterPro" id="IPR023393">
    <property type="entry name" value="START-like_dom_sf"/>
</dbReference>
<organism evidence="3 4">
    <name type="scientific">Dillenia turbinata</name>
    <dbReference type="NCBI Taxonomy" id="194707"/>
    <lineage>
        <taxon>Eukaryota</taxon>
        <taxon>Viridiplantae</taxon>
        <taxon>Streptophyta</taxon>
        <taxon>Embryophyta</taxon>
        <taxon>Tracheophyta</taxon>
        <taxon>Spermatophyta</taxon>
        <taxon>Magnoliopsida</taxon>
        <taxon>eudicotyledons</taxon>
        <taxon>Gunneridae</taxon>
        <taxon>Pentapetalae</taxon>
        <taxon>Dilleniales</taxon>
        <taxon>Dilleniaceae</taxon>
        <taxon>Dillenia</taxon>
    </lineage>
</organism>
<dbReference type="GO" id="GO:0009738">
    <property type="term" value="P:abscisic acid-activated signaling pathway"/>
    <property type="evidence" value="ECO:0007669"/>
    <property type="project" value="InterPro"/>
</dbReference>